<keyword evidence="3" id="KW-1185">Reference proteome</keyword>
<evidence type="ECO:0000313" key="3">
    <source>
        <dbReference type="Proteomes" id="UP000198615"/>
    </source>
</evidence>
<protein>
    <submittedName>
        <fullName evidence="2">Uncharacterized protein</fullName>
    </submittedName>
</protein>
<dbReference type="OrthoDB" id="9966270at2"/>
<evidence type="ECO:0000313" key="2">
    <source>
        <dbReference type="EMBL" id="SDG02648.1"/>
    </source>
</evidence>
<feature type="region of interest" description="Disordered" evidence="1">
    <location>
        <begin position="47"/>
        <end position="86"/>
    </location>
</feature>
<name>A0A8G2EVW3_9PROT</name>
<proteinExistence type="predicted"/>
<feature type="compositionally biased region" description="Basic and acidic residues" evidence="1">
    <location>
        <begin position="71"/>
        <end position="80"/>
    </location>
</feature>
<dbReference type="RefSeq" id="WP_038014013.1">
    <property type="nucleotide sequence ID" value="NZ_FNBW01000009.1"/>
</dbReference>
<dbReference type="Proteomes" id="UP000198615">
    <property type="component" value="Unassembled WGS sequence"/>
</dbReference>
<dbReference type="EMBL" id="FNBW01000009">
    <property type="protein sequence ID" value="SDG02648.1"/>
    <property type="molecule type" value="Genomic_DNA"/>
</dbReference>
<comment type="caution">
    <text evidence="2">The sequence shown here is derived from an EMBL/GenBank/DDBJ whole genome shotgun (WGS) entry which is preliminary data.</text>
</comment>
<reference evidence="2 3" key="1">
    <citation type="submission" date="2016-10" db="EMBL/GenBank/DDBJ databases">
        <authorList>
            <person name="Varghese N."/>
            <person name="Submissions S."/>
        </authorList>
    </citation>
    <scope>NUCLEOTIDE SEQUENCE [LARGE SCALE GENOMIC DNA]</scope>
    <source>
        <strain evidence="2 3">DSM 18839</strain>
    </source>
</reference>
<evidence type="ECO:0000256" key="1">
    <source>
        <dbReference type="SAM" id="MobiDB-lite"/>
    </source>
</evidence>
<organism evidence="2 3">
    <name type="scientific">Thalassobaculum litoreum DSM 18839</name>
    <dbReference type="NCBI Taxonomy" id="1123362"/>
    <lineage>
        <taxon>Bacteria</taxon>
        <taxon>Pseudomonadati</taxon>
        <taxon>Pseudomonadota</taxon>
        <taxon>Alphaproteobacteria</taxon>
        <taxon>Rhodospirillales</taxon>
        <taxon>Thalassobaculaceae</taxon>
        <taxon>Thalassobaculum</taxon>
    </lineage>
</organism>
<gene>
    <name evidence="2" type="ORF">SAMN05660686_03098</name>
</gene>
<sequence>MGRGMWILAAILAVLAISQIYMAETGQLDRPWAECKESLFTQVFSNECTPRDGGMAPSTAGAGGDQPAGDGQRRLDDGVGKVDLGQ</sequence>
<dbReference type="AlphaFoldDB" id="A0A8G2EVW3"/>
<accession>A0A8G2EVW3</accession>